<protein>
    <submittedName>
        <fullName evidence="2">Unannotated protein</fullName>
    </submittedName>
</protein>
<evidence type="ECO:0000256" key="1">
    <source>
        <dbReference type="SAM" id="MobiDB-lite"/>
    </source>
</evidence>
<reference evidence="2" key="1">
    <citation type="submission" date="2020-05" db="EMBL/GenBank/DDBJ databases">
        <authorList>
            <person name="Chiriac C."/>
            <person name="Salcher M."/>
            <person name="Ghai R."/>
            <person name="Kavagutti S V."/>
        </authorList>
    </citation>
    <scope>NUCLEOTIDE SEQUENCE</scope>
</reference>
<dbReference type="AlphaFoldDB" id="A0A6J7H1L8"/>
<evidence type="ECO:0000313" key="2">
    <source>
        <dbReference type="EMBL" id="CAB4914731.1"/>
    </source>
</evidence>
<gene>
    <name evidence="2" type="ORF">UFOPK3519_01629</name>
</gene>
<dbReference type="EMBL" id="CAFBMG010000171">
    <property type="protein sequence ID" value="CAB4914731.1"/>
    <property type="molecule type" value="Genomic_DNA"/>
</dbReference>
<sequence length="126" mass="13035">MLIGVDALLRDREGVLLRAVDSLARGVLVDRSELAAAADPEAEIGGFLSAGLLESDCFLAACRRAGSAGVVLAERSLGAEAGVSRFFSLTALRLTGPRTGTRGTKTQPTPGTGLPPQSRSSWNSHS</sequence>
<name>A0A6J7H1L8_9ZZZZ</name>
<accession>A0A6J7H1L8</accession>
<feature type="compositionally biased region" description="Low complexity" evidence="1">
    <location>
        <begin position="95"/>
        <end position="116"/>
    </location>
</feature>
<proteinExistence type="predicted"/>
<feature type="region of interest" description="Disordered" evidence="1">
    <location>
        <begin position="95"/>
        <end position="126"/>
    </location>
</feature>
<organism evidence="2">
    <name type="scientific">freshwater metagenome</name>
    <dbReference type="NCBI Taxonomy" id="449393"/>
    <lineage>
        <taxon>unclassified sequences</taxon>
        <taxon>metagenomes</taxon>
        <taxon>ecological metagenomes</taxon>
    </lineage>
</organism>
<feature type="compositionally biased region" description="Polar residues" evidence="1">
    <location>
        <begin position="117"/>
        <end position="126"/>
    </location>
</feature>